<dbReference type="GO" id="GO:0005886">
    <property type="term" value="C:plasma membrane"/>
    <property type="evidence" value="ECO:0007669"/>
    <property type="project" value="TreeGrafter"/>
</dbReference>
<dbReference type="CDD" id="cd06186">
    <property type="entry name" value="NOX_Duox_like_FAD_NADP"/>
    <property type="match status" value="1"/>
</dbReference>
<evidence type="ECO:0000313" key="11">
    <source>
        <dbReference type="Proteomes" id="UP000028545"/>
    </source>
</evidence>
<protein>
    <recommendedName>
        <fullName evidence="9">FAD-binding FR-type domain-containing protein</fullName>
    </recommendedName>
</protein>
<gene>
    <name evidence="10" type="ORF">SAPIO_CDS10544</name>
</gene>
<organism evidence="10 11">
    <name type="scientific">Pseudallescheria apiosperma</name>
    <name type="common">Scedosporium apiospermum</name>
    <dbReference type="NCBI Taxonomy" id="563466"/>
    <lineage>
        <taxon>Eukaryota</taxon>
        <taxon>Fungi</taxon>
        <taxon>Dikarya</taxon>
        <taxon>Ascomycota</taxon>
        <taxon>Pezizomycotina</taxon>
        <taxon>Sordariomycetes</taxon>
        <taxon>Hypocreomycetidae</taxon>
        <taxon>Microascales</taxon>
        <taxon>Microascaceae</taxon>
        <taxon>Scedosporium</taxon>
    </lineage>
</organism>
<reference evidence="10 11" key="1">
    <citation type="journal article" date="2014" name="Genome Announc.">
        <title>Draft genome sequence of the pathogenic fungus Scedosporium apiospermum.</title>
        <authorList>
            <person name="Vandeputte P."/>
            <person name="Ghamrawi S."/>
            <person name="Rechenmann M."/>
            <person name="Iltis A."/>
            <person name="Giraud S."/>
            <person name="Fleury M."/>
            <person name="Thornton C."/>
            <person name="Delhaes L."/>
            <person name="Meyer W."/>
            <person name="Papon N."/>
            <person name="Bouchara J.P."/>
        </authorList>
    </citation>
    <scope>NUCLEOTIDE SEQUENCE [LARGE SCALE GENOMIC DNA]</scope>
    <source>
        <strain evidence="10 11">IHEM 14462</strain>
    </source>
</reference>
<evidence type="ECO:0000256" key="3">
    <source>
        <dbReference type="ARBA" id="ARBA00022982"/>
    </source>
</evidence>
<feature type="transmembrane region" description="Helical" evidence="8">
    <location>
        <begin position="183"/>
        <end position="206"/>
    </location>
</feature>
<evidence type="ECO:0000259" key="9">
    <source>
        <dbReference type="PROSITE" id="PS51384"/>
    </source>
</evidence>
<evidence type="ECO:0000256" key="2">
    <source>
        <dbReference type="ARBA" id="ARBA00022692"/>
    </source>
</evidence>
<feature type="transmembrane region" description="Helical" evidence="8">
    <location>
        <begin position="143"/>
        <end position="163"/>
    </location>
</feature>
<dbReference type="SFLD" id="SFLDG01168">
    <property type="entry name" value="Ferric_reductase_subgroup_(FRE"/>
    <property type="match status" value="1"/>
</dbReference>
<dbReference type="GeneID" id="27719751"/>
<keyword evidence="3" id="KW-0249">Electron transport</keyword>
<dbReference type="SUPFAM" id="SSF52343">
    <property type="entry name" value="Ferredoxin reductase-like, C-terminal NADP-linked domain"/>
    <property type="match status" value="1"/>
</dbReference>
<keyword evidence="11" id="KW-1185">Reference proteome</keyword>
<evidence type="ECO:0000256" key="4">
    <source>
        <dbReference type="ARBA" id="ARBA00022989"/>
    </source>
</evidence>
<evidence type="ECO:0000313" key="10">
    <source>
        <dbReference type="EMBL" id="KEZ39144.1"/>
    </source>
</evidence>
<dbReference type="OMA" id="MEQHRIF"/>
<evidence type="ECO:0000256" key="7">
    <source>
        <dbReference type="ARBA" id="ARBA00023136"/>
    </source>
</evidence>
<sequence>MANQDFKPIIKDQYLAGQVYFACVVGLICLEAVSVLPAYLLKLFKSGPFVRRSHRHSTFYVFLHRLATLPSPVPFLTYHRIPDALRCLAFIGLNMLFGWNRLKYTTDYKLYGWLCIANGGVSLLLASRTNLFSTILRIPPPVLLYYHRLVGLATIFHGTFHWATTAAHYVRTKQLATVLASGFTQAGLVAWAALMIIALTAILRVVRRNAFEVFYYAHFFFIVYVIGACVHAKHSPEFLLPGLGLWLADRGWRFYYNFRRVTPKSVVHYPGGVTKFKLEGLRVTRPNQMAWIQLPSISFFNWHPFTIASAPGDPITTIAVRGLGGFTKKVQNLAIEGYTPDGEKLDPRSPVAIPPHAVKIRVDGPYGHPSLQWEQYPVVVLIAGGIGITPAISIASHIIHWASQSGCSGSLEEETRYIHILWTIKDITHAQWFEEEMIEMARRIEEENIPVSLDISIFASGLKKTESLEEALIANEGYVFSGPATVHQGRPDVEAWLKDVRRRRCGLDAAVNLCGPRPLVDAARKAASMVSKERGIFHVEEEVFEF</sequence>
<keyword evidence="6" id="KW-0813">Transport</keyword>
<keyword evidence="7 8" id="KW-0472">Membrane</keyword>
<evidence type="ECO:0000256" key="8">
    <source>
        <dbReference type="SAM" id="Phobius"/>
    </source>
</evidence>
<dbReference type="SFLD" id="SFLDS00052">
    <property type="entry name" value="Ferric_Reductase_Domain"/>
    <property type="match status" value="1"/>
</dbReference>
<dbReference type="InterPro" id="IPR017938">
    <property type="entry name" value="Riboflavin_synthase-like_b-brl"/>
</dbReference>
<feature type="domain" description="FAD-binding FR-type" evidence="9">
    <location>
        <begin position="256"/>
        <end position="372"/>
    </location>
</feature>
<dbReference type="PROSITE" id="PS51384">
    <property type="entry name" value="FAD_FR"/>
    <property type="match status" value="1"/>
</dbReference>
<evidence type="ECO:0000256" key="1">
    <source>
        <dbReference type="ARBA" id="ARBA00004141"/>
    </source>
</evidence>
<dbReference type="InterPro" id="IPR039261">
    <property type="entry name" value="FNR_nucleotide-bd"/>
</dbReference>
<keyword evidence="2 8" id="KW-0812">Transmembrane</keyword>
<dbReference type="AlphaFoldDB" id="A0A084FVN2"/>
<dbReference type="InterPro" id="IPR013112">
    <property type="entry name" value="FAD-bd_8"/>
</dbReference>
<dbReference type="Gene3D" id="3.40.50.80">
    <property type="entry name" value="Nucleotide-binding domain of ferredoxin-NADP reductase (FNR) module"/>
    <property type="match status" value="1"/>
</dbReference>
<accession>A0A084FVN2</accession>
<dbReference type="InterPro" id="IPR013121">
    <property type="entry name" value="Fe_red_NAD-bd_6"/>
</dbReference>
<evidence type="ECO:0000256" key="6">
    <source>
        <dbReference type="ARBA" id="ARBA00023065"/>
    </source>
</evidence>
<evidence type="ECO:0000256" key="5">
    <source>
        <dbReference type="ARBA" id="ARBA00023002"/>
    </source>
</evidence>
<dbReference type="SUPFAM" id="SSF63380">
    <property type="entry name" value="Riboflavin synthase domain-like"/>
    <property type="match status" value="1"/>
</dbReference>
<proteinExistence type="predicted"/>
<dbReference type="OrthoDB" id="10006946at2759"/>
<feature type="transmembrane region" description="Helical" evidence="8">
    <location>
        <begin position="19"/>
        <end position="41"/>
    </location>
</feature>
<dbReference type="Proteomes" id="UP000028545">
    <property type="component" value="Unassembled WGS sequence"/>
</dbReference>
<dbReference type="PANTHER" id="PTHR11972:SF69">
    <property type="entry name" value="FERRIC REDUCTION OXIDASE 6-RELATED"/>
    <property type="match status" value="1"/>
</dbReference>
<dbReference type="Pfam" id="PF08030">
    <property type="entry name" value="NAD_binding_6"/>
    <property type="match status" value="1"/>
</dbReference>
<feature type="transmembrane region" description="Helical" evidence="8">
    <location>
        <begin position="111"/>
        <end position="131"/>
    </location>
</feature>
<dbReference type="VEuPathDB" id="FungiDB:SAPIO_CDS10544"/>
<keyword evidence="5" id="KW-0560">Oxidoreductase</keyword>
<dbReference type="EMBL" id="JOWA01000165">
    <property type="protein sequence ID" value="KEZ39144.1"/>
    <property type="molecule type" value="Genomic_DNA"/>
</dbReference>
<dbReference type="InterPro" id="IPR013130">
    <property type="entry name" value="Fe3_Rdtase_TM_dom"/>
</dbReference>
<dbReference type="Pfam" id="PF01794">
    <property type="entry name" value="Ferric_reduct"/>
    <property type="match status" value="1"/>
</dbReference>
<comment type="subcellular location">
    <subcellularLocation>
        <location evidence="1">Membrane</location>
        <topology evidence="1">Multi-pass membrane protein</topology>
    </subcellularLocation>
</comment>
<dbReference type="InterPro" id="IPR050369">
    <property type="entry name" value="RBOH/FRE"/>
</dbReference>
<keyword evidence="6" id="KW-0406">Ion transport</keyword>
<dbReference type="HOGENOM" id="CLU_035336_0_0_1"/>
<keyword evidence="4 8" id="KW-1133">Transmembrane helix</keyword>
<feature type="transmembrane region" description="Helical" evidence="8">
    <location>
        <begin position="213"/>
        <end position="233"/>
    </location>
</feature>
<dbReference type="RefSeq" id="XP_016638943.1">
    <property type="nucleotide sequence ID" value="XM_016784119.1"/>
</dbReference>
<dbReference type="GO" id="GO:0016175">
    <property type="term" value="F:superoxide-generating NAD(P)H oxidase activity"/>
    <property type="evidence" value="ECO:0007669"/>
    <property type="project" value="TreeGrafter"/>
</dbReference>
<dbReference type="InterPro" id="IPR017927">
    <property type="entry name" value="FAD-bd_FR_type"/>
</dbReference>
<name>A0A084FVN2_PSEDA</name>
<dbReference type="PANTHER" id="PTHR11972">
    <property type="entry name" value="NADPH OXIDASE"/>
    <property type="match status" value="1"/>
</dbReference>
<dbReference type="Pfam" id="PF08022">
    <property type="entry name" value="FAD_binding_8"/>
    <property type="match status" value="1"/>
</dbReference>
<dbReference type="KEGG" id="sapo:SAPIO_CDS10544"/>
<dbReference type="GO" id="GO:0006811">
    <property type="term" value="P:monoatomic ion transport"/>
    <property type="evidence" value="ECO:0007669"/>
    <property type="project" value="UniProtKB-KW"/>
</dbReference>
<comment type="caution">
    <text evidence="10">The sequence shown here is derived from an EMBL/GenBank/DDBJ whole genome shotgun (WGS) entry which is preliminary data.</text>
</comment>